<evidence type="ECO:0000313" key="1">
    <source>
        <dbReference type="EMBL" id="OXC78725.1"/>
    </source>
</evidence>
<name>A0A226X5G2_CABSO</name>
<organism evidence="1 2">
    <name type="scientific">Caballeronia sordidicola</name>
    <name type="common">Burkholderia sordidicola</name>
    <dbReference type="NCBI Taxonomy" id="196367"/>
    <lineage>
        <taxon>Bacteria</taxon>
        <taxon>Pseudomonadati</taxon>
        <taxon>Pseudomonadota</taxon>
        <taxon>Betaproteobacteria</taxon>
        <taxon>Burkholderiales</taxon>
        <taxon>Burkholderiaceae</taxon>
        <taxon>Caballeronia</taxon>
    </lineage>
</organism>
<accession>A0A226X5G2</accession>
<evidence type="ECO:0000313" key="2">
    <source>
        <dbReference type="Proteomes" id="UP000214720"/>
    </source>
</evidence>
<protein>
    <submittedName>
        <fullName evidence="1">Uncharacterized protein</fullName>
    </submittedName>
</protein>
<proteinExistence type="predicted"/>
<dbReference type="AlphaFoldDB" id="A0A226X5G2"/>
<sequence length="41" mass="4801">MRGYRASPMLGMPGCCREHFSSERRTFLLQDQDLSTLRKPQ</sequence>
<reference evidence="2" key="1">
    <citation type="submission" date="2017-01" db="EMBL/GenBank/DDBJ databases">
        <title>Genome Analysis of Deinococcus marmoris KOPRI26562.</title>
        <authorList>
            <person name="Kim J.H."/>
            <person name="Oh H.-M."/>
        </authorList>
    </citation>
    <scope>NUCLEOTIDE SEQUENCE [LARGE SCALE GENOMIC DNA]</scope>
    <source>
        <strain evidence="2">PAMC 26633</strain>
    </source>
</reference>
<comment type="caution">
    <text evidence="1">The sequence shown here is derived from an EMBL/GenBank/DDBJ whole genome shotgun (WGS) entry which is preliminary data.</text>
</comment>
<gene>
    <name evidence="1" type="ORF">BSU04_10685</name>
</gene>
<dbReference type="EMBL" id="MTHB01000056">
    <property type="protein sequence ID" value="OXC78725.1"/>
    <property type="molecule type" value="Genomic_DNA"/>
</dbReference>
<dbReference type="Proteomes" id="UP000214720">
    <property type="component" value="Unassembled WGS sequence"/>
</dbReference>